<sequence length="95" mass="9789">MENTGVKVSYEGQMLESNILLVEGPPLINCRALASETNNESSDHHDATDHRLGSVSATMKASALYSDAGGGQVSGAERQVYKVASSGPSGKGAGH</sequence>
<proteinExistence type="predicted"/>
<dbReference type="OrthoDB" id="815045at2759"/>
<comment type="caution">
    <text evidence="1">The sequence shown here is derived from an EMBL/GenBank/DDBJ whole genome shotgun (WGS) entry which is preliminary data.</text>
</comment>
<accession>A0A835K3I0</accession>
<evidence type="ECO:0000313" key="1">
    <source>
        <dbReference type="EMBL" id="KAF9682410.1"/>
    </source>
</evidence>
<protein>
    <submittedName>
        <fullName evidence="1">Uncharacterized protein</fullName>
    </submittedName>
</protein>
<dbReference type="Proteomes" id="UP000657918">
    <property type="component" value="Unassembled WGS sequence"/>
</dbReference>
<organism evidence="1 2">
    <name type="scientific">Salix dunnii</name>
    <dbReference type="NCBI Taxonomy" id="1413687"/>
    <lineage>
        <taxon>Eukaryota</taxon>
        <taxon>Viridiplantae</taxon>
        <taxon>Streptophyta</taxon>
        <taxon>Embryophyta</taxon>
        <taxon>Tracheophyta</taxon>
        <taxon>Spermatophyta</taxon>
        <taxon>Magnoliopsida</taxon>
        <taxon>eudicotyledons</taxon>
        <taxon>Gunneridae</taxon>
        <taxon>Pentapetalae</taxon>
        <taxon>rosids</taxon>
        <taxon>fabids</taxon>
        <taxon>Malpighiales</taxon>
        <taxon>Salicaceae</taxon>
        <taxon>Saliceae</taxon>
        <taxon>Salix</taxon>
    </lineage>
</organism>
<gene>
    <name evidence="1" type="ORF">SADUNF_Sadunf05G0106100</name>
</gene>
<dbReference type="EMBL" id="JADGMS010000005">
    <property type="protein sequence ID" value="KAF9682410.1"/>
    <property type="molecule type" value="Genomic_DNA"/>
</dbReference>
<keyword evidence="2" id="KW-1185">Reference proteome</keyword>
<evidence type="ECO:0000313" key="2">
    <source>
        <dbReference type="Proteomes" id="UP000657918"/>
    </source>
</evidence>
<name>A0A835K3I0_9ROSI</name>
<reference evidence="1 2" key="1">
    <citation type="submission" date="2020-10" db="EMBL/GenBank/DDBJ databases">
        <title>Plant Genome Project.</title>
        <authorList>
            <person name="Zhang R.-G."/>
        </authorList>
    </citation>
    <scope>NUCLEOTIDE SEQUENCE [LARGE SCALE GENOMIC DNA]</scope>
    <source>
        <strain evidence="1">FAFU-HL-1</strain>
        <tissue evidence="1">Leaf</tissue>
    </source>
</reference>
<dbReference type="AlphaFoldDB" id="A0A835K3I0"/>